<dbReference type="InterPro" id="IPR002606">
    <property type="entry name" value="Riboflavin_kinase_bac"/>
</dbReference>
<keyword evidence="5 14" id="KW-0808">Transferase</keyword>
<evidence type="ECO:0000256" key="5">
    <source>
        <dbReference type="ARBA" id="ARBA00022679"/>
    </source>
</evidence>
<keyword evidence="10 14" id="KW-0067">ATP-binding</keyword>
<dbReference type="Proteomes" id="UP001519418">
    <property type="component" value="Unassembled WGS sequence"/>
</dbReference>
<comment type="catalytic activity">
    <reaction evidence="13 14">
        <text>FMN + ATP + H(+) = FAD + diphosphate</text>
        <dbReference type="Rhea" id="RHEA:17237"/>
        <dbReference type="ChEBI" id="CHEBI:15378"/>
        <dbReference type="ChEBI" id="CHEBI:30616"/>
        <dbReference type="ChEBI" id="CHEBI:33019"/>
        <dbReference type="ChEBI" id="CHEBI:57692"/>
        <dbReference type="ChEBI" id="CHEBI:58210"/>
        <dbReference type="EC" id="2.7.7.2"/>
    </reaction>
</comment>
<keyword evidence="4 14" id="KW-0288">FMN</keyword>
<dbReference type="EC" id="2.7.1.26" evidence="14"/>
<dbReference type="CDD" id="cd02064">
    <property type="entry name" value="FAD_synthetase_N"/>
    <property type="match status" value="1"/>
</dbReference>
<dbReference type="PIRSF" id="PIRSF004491">
    <property type="entry name" value="FAD_Synth"/>
    <property type="match status" value="1"/>
</dbReference>
<keyword evidence="11" id="KW-0511">Multifunctional enzyme</keyword>
<dbReference type="NCBIfam" id="TIGR00125">
    <property type="entry name" value="cyt_tran_rel"/>
    <property type="match status" value="1"/>
</dbReference>
<evidence type="ECO:0000313" key="17">
    <source>
        <dbReference type="Proteomes" id="UP001519418"/>
    </source>
</evidence>
<evidence type="ECO:0000313" key="16">
    <source>
        <dbReference type="EMBL" id="MBS9334612.1"/>
    </source>
</evidence>
<dbReference type="EC" id="2.7.7.2" evidence="14"/>
<dbReference type="InterPro" id="IPR004821">
    <property type="entry name" value="Cyt_trans-like"/>
</dbReference>
<dbReference type="SUPFAM" id="SSF82114">
    <property type="entry name" value="Riboflavin kinase-like"/>
    <property type="match status" value="1"/>
</dbReference>
<comment type="pathway">
    <text evidence="1 14">Cofactor biosynthesis; FAD biosynthesis; FAD from FMN: step 1/1.</text>
</comment>
<evidence type="ECO:0000256" key="14">
    <source>
        <dbReference type="PIRNR" id="PIRNR004491"/>
    </source>
</evidence>
<gene>
    <name evidence="16" type="primary">ribF</name>
    <name evidence="16" type="ORF">G6R27_00995</name>
</gene>
<keyword evidence="3 14" id="KW-0285">Flavoprotein</keyword>
<dbReference type="InterPro" id="IPR023465">
    <property type="entry name" value="Riboflavin_kinase_dom_sf"/>
</dbReference>
<comment type="pathway">
    <text evidence="2 14">Cofactor biosynthesis; FMN biosynthesis; FMN from riboflavin (ATP route): step 1/1.</text>
</comment>
<evidence type="ECO:0000256" key="11">
    <source>
        <dbReference type="ARBA" id="ARBA00023268"/>
    </source>
</evidence>
<evidence type="ECO:0000256" key="2">
    <source>
        <dbReference type="ARBA" id="ARBA00005201"/>
    </source>
</evidence>
<organism evidence="16 17">
    <name type="scientific">Fructobacillus papyriferae</name>
    <dbReference type="NCBI Taxonomy" id="2713171"/>
    <lineage>
        <taxon>Bacteria</taxon>
        <taxon>Bacillati</taxon>
        <taxon>Bacillota</taxon>
        <taxon>Bacilli</taxon>
        <taxon>Lactobacillales</taxon>
        <taxon>Lactobacillaceae</taxon>
        <taxon>Fructobacillus</taxon>
    </lineage>
</organism>
<evidence type="ECO:0000256" key="10">
    <source>
        <dbReference type="ARBA" id="ARBA00022840"/>
    </source>
</evidence>
<dbReference type="Pfam" id="PF06574">
    <property type="entry name" value="FAD_syn"/>
    <property type="match status" value="1"/>
</dbReference>
<dbReference type="EMBL" id="JAAMFI010000001">
    <property type="protein sequence ID" value="MBS9334612.1"/>
    <property type="molecule type" value="Genomic_DNA"/>
</dbReference>
<dbReference type="PANTHER" id="PTHR22749:SF6">
    <property type="entry name" value="RIBOFLAVIN KINASE"/>
    <property type="match status" value="1"/>
</dbReference>
<dbReference type="PANTHER" id="PTHR22749">
    <property type="entry name" value="RIBOFLAVIN KINASE/FMN ADENYLYLTRANSFERASE"/>
    <property type="match status" value="1"/>
</dbReference>
<dbReference type="InterPro" id="IPR015865">
    <property type="entry name" value="Riboflavin_kinase_bac/euk"/>
</dbReference>
<comment type="caution">
    <text evidence="16">The sequence shown here is derived from an EMBL/GenBank/DDBJ whole genome shotgun (WGS) entry which is preliminary data.</text>
</comment>
<evidence type="ECO:0000256" key="12">
    <source>
        <dbReference type="ARBA" id="ARBA00047880"/>
    </source>
</evidence>
<evidence type="ECO:0000256" key="7">
    <source>
        <dbReference type="ARBA" id="ARBA00022741"/>
    </source>
</evidence>
<reference evidence="16 17" key="1">
    <citation type="submission" date="2020-02" db="EMBL/GenBank/DDBJ databases">
        <title>Fructobacillus sp. isolated from paper mulberry of Taiwan.</title>
        <authorList>
            <person name="Lin S.-T."/>
        </authorList>
    </citation>
    <scope>NUCLEOTIDE SEQUENCE [LARGE SCALE GENOMIC DNA]</scope>
    <source>
        <strain evidence="16 17">M1-10</strain>
    </source>
</reference>
<evidence type="ECO:0000256" key="3">
    <source>
        <dbReference type="ARBA" id="ARBA00022630"/>
    </source>
</evidence>
<dbReference type="SUPFAM" id="SSF52374">
    <property type="entry name" value="Nucleotidylyl transferase"/>
    <property type="match status" value="1"/>
</dbReference>
<evidence type="ECO:0000259" key="15">
    <source>
        <dbReference type="SMART" id="SM00904"/>
    </source>
</evidence>
<keyword evidence="8 14" id="KW-0418">Kinase</keyword>
<dbReference type="RefSeq" id="WP_213819227.1">
    <property type="nucleotide sequence ID" value="NZ_JAAMFI010000001.1"/>
</dbReference>
<name>A0ABS5QP14_9LACO</name>
<protein>
    <recommendedName>
        <fullName evidence="14">Riboflavin biosynthesis protein</fullName>
    </recommendedName>
    <domain>
        <recommendedName>
            <fullName evidence="14">Riboflavin kinase</fullName>
            <ecNumber evidence="14">2.7.1.26</ecNumber>
        </recommendedName>
        <alternativeName>
            <fullName evidence="14">Flavokinase</fullName>
        </alternativeName>
    </domain>
    <domain>
        <recommendedName>
            <fullName evidence="14">FMN adenylyltransferase</fullName>
            <ecNumber evidence="14">2.7.7.2</ecNumber>
        </recommendedName>
        <alternativeName>
            <fullName evidence="14">FAD pyrophosphorylase</fullName>
        </alternativeName>
        <alternativeName>
            <fullName evidence="14">FAD synthase</fullName>
        </alternativeName>
    </domain>
</protein>
<dbReference type="NCBIfam" id="TIGR00083">
    <property type="entry name" value="ribF"/>
    <property type="match status" value="1"/>
</dbReference>
<dbReference type="GO" id="GO:0008531">
    <property type="term" value="F:riboflavin kinase activity"/>
    <property type="evidence" value="ECO:0007669"/>
    <property type="project" value="UniProtKB-EC"/>
</dbReference>
<keyword evidence="9 14" id="KW-0274">FAD</keyword>
<dbReference type="Gene3D" id="3.40.50.620">
    <property type="entry name" value="HUPs"/>
    <property type="match status" value="1"/>
</dbReference>
<sequence length="316" mass="35130">MTTLYKIHYPLDNHFEQASPQVLAMGYFDGVHLGHQAVIKEAKKQADALGLPLAVLTYAPYPGLVFDKQPLPWHDLTPIDQKVALLGELGVDRVYCLNLTSTLASLSPVDFVEKVLLVLQAKVVVAGFDHLYGPKERQADMAHLPEYANGRFDVTVVEKQKIAGGSDKIASRAIRIDLANGHLEAVTNSLGRPHRTSGVVVHGDARGRTLGYPTINIWTPENESLPGIGVYVVRVQIAGRQVRGMASIGRNVTFEKNRPVTVEINLFDFDQQVYGEEVTVDWLHYLRGEVAFESVEDLIQQLECDRADSQQYFLEN</sequence>
<evidence type="ECO:0000256" key="6">
    <source>
        <dbReference type="ARBA" id="ARBA00022695"/>
    </source>
</evidence>
<evidence type="ECO:0000256" key="1">
    <source>
        <dbReference type="ARBA" id="ARBA00004726"/>
    </source>
</evidence>
<feature type="domain" description="Riboflavin kinase" evidence="15">
    <location>
        <begin position="189"/>
        <end position="314"/>
    </location>
</feature>
<accession>A0ABS5QP14</accession>
<evidence type="ECO:0000256" key="8">
    <source>
        <dbReference type="ARBA" id="ARBA00022777"/>
    </source>
</evidence>
<evidence type="ECO:0000256" key="4">
    <source>
        <dbReference type="ARBA" id="ARBA00022643"/>
    </source>
</evidence>
<dbReference type="InterPro" id="IPR023468">
    <property type="entry name" value="Riboflavin_kinase"/>
</dbReference>
<dbReference type="Gene3D" id="2.40.30.30">
    <property type="entry name" value="Riboflavin kinase-like"/>
    <property type="match status" value="1"/>
</dbReference>
<dbReference type="Pfam" id="PF01687">
    <property type="entry name" value="Flavokinase"/>
    <property type="match status" value="1"/>
</dbReference>
<dbReference type="InterPro" id="IPR014729">
    <property type="entry name" value="Rossmann-like_a/b/a_fold"/>
</dbReference>
<keyword evidence="17" id="KW-1185">Reference proteome</keyword>
<dbReference type="GO" id="GO:0003919">
    <property type="term" value="F:FMN adenylyltransferase activity"/>
    <property type="evidence" value="ECO:0007669"/>
    <property type="project" value="UniProtKB-EC"/>
</dbReference>
<dbReference type="SMART" id="SM00904">
    <property type="entry name" value="Flavokinase"/>
    <property type="match status" value="1"/>
</dbReference>
<proteinExistence type="inferred from homology"/>
<dbReference type="InterPro" id="IPR015864">
    <property type="entry name" value="FAD_synthase"/>
</dbReference>
<comment type="similarity">
    <text evidence="14">Belongs to the ribF family.</text>
</comment>
<evidence type="ECO:0000256" key="13">
    <source>
        <dbReference type="ARBA" id="ARBA00049494"/>
    </source>
</evidence>
<keyword evidence="7 14" id="KW-0547">Nucleotide-binding</keyword>
<comment type="catalytic activity">
    <reaction evidence="12 14">
        <text>riboflavin + ATP = FMN + ADP + H(+)</text>
        <dbReference type="Rhea" id="RHEA:14357"/>
        <dbReference type="ChEBI" id="CHEBI:15378"/>
        <dbReference type="ChEBI" id="CHEBI:30616"/>
        <dbReference type="ChEBI" id="CHEBI:57986"/>
        <dbReference type="ChEBI" id="CHEBI:58210"/>
        <dbReference type="ChEBI" id="CHEBI:456216"/>
        <dbReference type="EC" id="2.7.1.26"/>
    </reaction>
</comment>
<evidence type="ECO:0000256" key="9">
    <source>
        <dbReference type="ARBA" id="ARBA00022827"/>
    </source>
</evidence>
<keyword evidence="6 14" id="KW-0548">Nucleotidyltransferase</keyword>